<keyword evidence="4" id="KW-1185">Reference proteome</keyword>
<dbReference type="SMART" id="SM00575">
    <property type="entry name" value="ZnF_PMZ"/>
    <property type="match status" value="1"/>
</dbReference>
<evidence type="ECO:0000313" key="4">
    <source>
        <dbReference type="Proteomes" id="UP001172457"/>
    </source>
</evidence>
<evidence type="ECO:0000259" key="2">
    <source>
        <dbReference type="SMART" id="SM00575"/>
    </source>
</evidence>
<sequence>MVTIDQNFETKDQMIVDLGIKCLQEGFEYQTHRSTKDRYEALCVNDGCEWHFTARTYRPQDIVDDVNEKFGLNIGYATGWRARWNALSLIRGSHSESFTRLPTYLYNLEITNPGTRTAIKVDPSGRFEECFVALGVAIDTFLQNLRRVLIIDAAHLKGPYLGTMFLVVAMDGNNNIVPIAFGVAVPAGAQLMEEVGVDRWSRAHFPGIRYNIMTSNSAESINAMSRFARRLPIVGLIEYFRAFQQKWYFLRRAYADALQHPLTEWAQKKIWKRIRKSATWTVQGIGHNIWEVNDHRRDAKVDMSRGICDRRQWQMSGLPCGHAIAVAKAIDLRDVSQLVPVPYYKTDNYKATYSGLIYPVGPPNTWQSPEVPLRTVLPPIVKKRRVGRPSVNARRPSHGEGSSQRKCPRCNENGHKSDTCPLFPSSASGSSQRSTLEPHGTIVFDSLDQEIRFD</sequence>
<name>A0AA38T0S8_9ASTR</name>
<accession>A0AA38T0S8</accession>
<proteinExistence type="predicted"/>
<comment type="caution">
    <text evidence="3">The sequence shown here is derived from an EMBL/GenBank/DDBJ whole genome shotgun (WGS) entry which is preliminary data.</text>
</comment>
<evidence type="ECO:0000313" key="3">
    <source>
        <dbReference type="EMBL" id="KAJ9552314.1"/>
    </source>
</evidence>
<dbReference type="Proteomes" id="UP001172457">
    <property type="component" value="Chromosome 4"/>
</dbReference>
<dbReference type="EMBL" id="JARYMX010000004">
    <property type="protein sequence ID" value="KAJ9552314.1"/>
    <property type="molecule type" value="Genomic_DNA"/>
</dbReference>
<evidence type="ECO:0000256" key="1">
    <source>
        <dbReference type="SAM" id="MobiDB-lite"/>
    </source>
</evidence>
<dbReference type="PANTHER" id="PTHR31973">
    <property type="entry name" value="POLYPROTEIN, PUTATIVE-RELATED"/>
    <property type="match status" value="1"/>
</dbReference>
<organism evidence="3 4">
    <name type="scientific">Centaurea solstitialis</name>
    <name type="common">yellow star-thistle</name>
    <dbReference type="NCBI Taxonomy" id="347529"/>
    <lineage>
        <taxon>Eukaryota</taxon>
        <taxon>Viridiplantae</taxon>
        <taxon>Streptophyta</taxon>
        <taxon>Embryophyta</taxon>
        <taxon>Tracheophyta</taxon>
        <taxon>Spermatophyta</taxon>
        <taxon>Magnoliopsida</taxon>
        <taxon>eudicotyledons</taxon>
        <taxon>Gunneridae</taxon>
        <taxon>Pentapetalae</taxon>
        <taxon>asterids</taxon>
        <taxon>campanulids</taxon>
        <taxon>Asterales</taxon>
        <taxon>Asteraceae</taxon>
        <taxon>Carduoideae</taxon>
        <taxon>Cardueae</taxon>
        <taxon>Centaureinae</taxon>
        <taxon>Centaurea</taxon>
    </lineage>
</organism>
<feature type="domain" description="Zinc finger PMZ-type" evidence="2">
    <location>
        <begin position="306"/>
        <end position="333"/>
    </location>
</feature>
<protein>
    <recommendedName>
        <fullName evidence="2">Zinc finger PMZ-type domain-containing protein</fullName>
    </recommendedName>
</protein>
<dbReference type="AlphaFoldDB" id="A0AA38T0S8"/>
<feature type="compositionally biased region" description="Polar residues" evidence="1">
    <location>
        <begin position="425"/>
        <end position="435"/>
    </location>
</feature>
<reference evidence="3" key="1">
    <citation type="submission" date="2023-03" db="EMBL/GenBank/DDBJ databases">
        <title>Chromosome-scale reference genome and RAD-based genetic map of yellow starthistle (Centaurea solstitialis) reveal putative structural variation and QTLs associated with invader traits.</title>
        <authorList>
            <person name="Reatini B."/>
            <person name="Cang F.A."/>
            <person name="Jiang Q."/>
            <person name="Mckibben M.T.W."/>
            <person name="Barker M.S."/>
            <person name="Rieseberg L.H."/>
            <person name="Dlugosch K.M."/>
        </authorList>
    </citation>
    <scope>NUCLEOTIDE SEQUENCE</scope>
    <source>
        <strain evidence="3">CAN-66</strain>
        <tissue evidence="3">Leaf</tissue>
    </source>
</reference>
<dbReference type="InterPro" id="IPR006564">
    <property type="entry name" value="Znf_PMZ"/>
</dbReference>
<gene>
    <name evidence="3" type="ORF">OSB04_016359</name>
</gene>
<dbReference type="GO" id="GO:0008270">
    <property type="term" value="F:zinc ion binding"/>
    <property type="evidence" value="ECO:0007669"/>
    <property type="project" value="InterPro"/>
</dbReference>
<feature type="region of interest" description="Disordered" evidence="1">
    <location>
        <begin position="384"/>
        <end position="441"/>
    </location>
</feature>
<dbReference type="PANTHER" id="PTHR31973:SF185">
    <property type="entry name" value="TRANSPOSASE, MUDR, PLANT, MULE TRANSPOSASE DOMAIN-CONTAINING PROTEIN"/>
    <property type="match status" value="1"/>
</dbReference>